<keyword evidence="3" id="KW-1185">Reference proteome</keyword>
<reference evidence="2 3" key="1">
    <citation type="submission" date="2024-11" db="EMBL/GenBank/DDBJ databases">
        <title>Adaptive evolution of stress response genes in parasites aligns with host niche diversity.</title>
        <authorList>
            <person name="Hahn C."/>
            <person name="Resl P."/>
        </authorList>
    </citation>
    <scope>NUCLEOTIDE SEQUENCE [LARGE SCALE GENOMIC DNA]</scope>
    <source>
        <strain evidence="2">EGGRZ-B1_66</strain>
        <tissue evidence="2">Body</tissue>
    </source>
</reference>
<feature type="coiled-coil region" evidence="1">
    <location>
        <begin position="22"/>
        <end position="186"/>
    </location>
</feature>
<comment type="caution">
    <text evidence="2">The sequence shown here is derived from an EMBL/GenBank/DDBJ whole genome shotgun (WGS) entry which is preliminary data.</text>
</comment>
<evidence type="ECO:0000313" key="2">
    <source>
        <dbReference type="EMBL" id="KAL3315849.1"/>
    </source>
</evidence>
<gene>
    <name evidence="2" type="ORF">Ciccas_005505</name>
</gene>
<protein>
    <submittedName>
        <fullName evidence="2">Uncharacterized protein</fullName>
    </submittedName>
</protein>
<dbReference type="InterPro" id="IPR033192">
    <property type="entry name" value="ODAD3"/>
</dbReference>
<proteinExistence type="predicted"/>
<dbReference type="AlphaFoldDB" id="A0ABD2Q8G1"/>
<accession>A0ABD2Q8G1</accession>
<evidence type="ECO:0000313" key="3">
    <source>
        <dbReference type="Proteomes" id="UP001626550"/>
    </source>
</evidence>
<evidence type="ECO:0000256" key="1">
    <source>
        <dbReference type="SAM" id="Coils"/>
    </source>
</evidence>
<dbReference type="EMBL" id="JBJKFK010000651">
    <property type="protein sequence ID" value="KAL3315849.1"/>
    <property type="molecule type" value="Genomic_DNA"/>
</dbReference>
<keyword evidence="1" id="KW-0175">Coiled coil</keyword>
<name>A0ABD2Q8G1_9PLAT</name>
<sequence length="283" mass="32738">MHFTQKVILSLNDRVCDAMKKLNSLRQQHQLKKITLNDLKTEYEQKCYDVDRAKATMAGISEEGKKLRELENRLAKARLKCQEAEHIKKTYEQIRNKLYEEHSSYAKCLDEQELQIKKIQKELANLRIVHKDAFLARDAIQKELRSLEAIVLNKRKQREQELTSVKKELDTKLAEDEKEKKLLSSAGDETAGPSQQPFLGLSEDQLGKITHYEELFKTIKEVAGVSDIDQIVERFESQGATQNHLNFLKTEAESSISTLRDERDKMLEDLEGLKYSGQLETTK</sequence>
<dbReference type="PANTHER" id="PTHR46518">
    <property type="entry name" value="COILED-COIL DOMAIN-CONTAINING PROTEIN 151"/>
    <property type="match status" value="1"/>
</dbReference>
<dbReference type="Proteomes" id="UP001626550">
    <property type="component" value="Unassembled WGS sequence"/>
</dbReference>
<organism evidence="2 3">
    <name type="scientific">Cichlidogyrus casuarinus</name>
    <dbReference type="NCBI Taxonomy" id="1844966"/>
    <lineage>
        <taxon>Eukaryota</taxon>
        <taxon>Metazoa</taxon>
        <taxon>Spiralia</taxon>
        <taxon>Lophotrochozoa</taxon>
        <taxon>Platyhelminthes</taxon>
        <taxon>Monogenea</taxon>
        <taxon>Monopisthocotylea</taxon>
        <taxon>Dactylogyridea</taxon>
        <taxon>Ancyrocephalidae</taxon>
        <taxon>Cichlidogyrus</taxon>
    </lineage>
</organism>
<dbReference type="PANTHER" id="PTHR46518:SF1">
    <property type="entry name" value="OUTER DYNEIN ARM-DOCKING COMPLEX SUBUNIT 3"/>
    <property type="match status" value="1"/>
</dbReference>